<sequence length="470" mass="54235">MASEELDSSLRQRKGKAMPALATQDEVSVDGPVISSSQRLSPRPDSYNTFRASHGSEVEGLLLFPEQPRQIVVLLMVVLGFSYYSFTHDSQDPVQNARTALFAAILIFLVYCFLQTRDGLMMRPHPGVWRVVHGCSVIYLLLLAAMLVQNRESAMQAMQYVFPEVGSRPKTVAPAQLQCEINSESLTRGVTSIWFFAHVTGWWGKMCMFRDWRFCWVLSIAFEILELAFQFVIPDFQECWWDSLLLDLLGANMLGMCLGRVTLWMLESKEYDWSGRRGKKMGYFRLALNQFTPFSWEQYHWEVFSSFKRFAEIVFAMVLCLITELNAFFMLTTLSIPKESNFNSYRLLTMFLIGIPAAAEYYEFITNPECWRLGQNSWMILSLATFEILVWVKFSANGVLFTEPPPPMVMYPIMAFSILFSIWMLLFFRNTPHQPTSRRARGLVTGWGLLDVLFWASFTPLIFLTSQWAF</sequence>
<organism evidence="15 16">
    <name type="scientific">Phytophthora megakarya</name>
    <dbReference type="NCBI Taxonomy" id="4795"/>
    <lineage>
        <taxon>Eukaryota</taxon>
        <taxon>Sar</taxon>
        <taxon>Stramenopiles</taxon>
        <taxon>Oomycota</taxon>
        <taxon>Peronosporomycetes</taxon>
        <taxon>Peronosporales</taxon>
        <taxon>Peronosporaceae</taxon>
        <taxon>Phytophthora</taxon>
    </lineage>
</organism>
<dbReference type="STRING" id="4795.A0A225X2S3"/>
<evidence type="ECO:0000256" key="13">
    <source>
        <dbReference type="SAM" id="MobiDB-lite"/>
    </source>
</evidence>
<comment type="pathway">
    <text evidence="12">Phospholipid metabolism.</text>
</comment>
<evidence type="ECO:0000256" key="2">
    <source>
        <dbReference type="ARBA" id="ARBA00005189"/>
    </source>
</evidence>
<keyword evidence="7 14" id="KW-1133">Transmembrane helix</keyword>
<keyword evidence="10" id="KW-0594">Phospholipid biosynthesis</keyword>
<dbReference type="AlphaFoldDB" id="A0A225X2S3"/>
<evidence type="ECO:0000256" key="4">
    <source>
        <dbReference type="ARBA" id="ARBA00022679"/>
    </source>
</evidence>
<feature type="transmembrane region" description="Helical" evidence="14">
    <location>
        <begin position="245"/>
        <end position="266"/>
    </location>
</feature>
<keyword evidence="4" id="KW-0808">Transferase</keyword>
<comment type="caution">
    <text evidence="15">The sequence shown here is derived from an EMBL/GenBank/DDBJ whole genome shotgun (WGS) entry which is preliminary data.</text>
</comment>
<feature type="transmembrane region" description="Helical" evidence="14">
    <location>
        <begin position="408"/>
        <end position="428"/>
    </location>
</feature>
<evidence type="ECO:0000256" key="11">
    <source>
        <dbReference type="ARBA" id="ARBA00023264"/>
    </source>
</evidence>
<dbReference type="GO" id="GO:0006659">
    <property type="term" value="P:phosphatidylserine biosynthetic process"/>
    <property type="evidence" value="ECO:0007669"/>
    <property type="project" value="InterPro"/>
</dbReference>
<dbReference type="GO" id="GO:0106245">
    <property type="term" value="F:L-serine-phosphatidylethanolamine phosphatidyltransferase activity"/>
    <property type="evidence" value="ECO:0007669"/>
    <property type="project" value="InterPro"/>
</dbReference>
<comment type="subcellular location">
    <subcellularLocation>
        <location evidence="1">Endoplasmic reticulum membrane</location>
        <topology evidence="1">Multi-pass membrane protein</topology>
    </subcellularLocation>
</comment>
<evidence type="ECO:0000313" key="16">
    <source>
        <dbReference type="Proteomes" id="UP000198211"/>
    </source>
</evidence>
<keyword evidence="3" id="KW-0444">Lipid biosynthesis</keyword>
<feature type="transmembrane region" description="Helical" evidence="14">
    <location>
        <begin position="128"/>
        <end position="148"/>
    </location>
</feature>
<evidence type="ECO:0000256" key="14">
    <source>
        <dbReference type="SAM" id="Phobius"/>
    </source>
</evidence>
<evidence type="ECO:0000313" key="15">
    <source>
        <dbReference type="EMBL" id="OWZ23548.1"/>
    </source>
</evidence>
<dbReference type="InterPro" id="IPR004277">
    <property type="entry name" value="PSS"/>
</dbReference>
<keyword evidence="5 14" id="KW-0812">Transmembrane</keyword>
<keyword evidence="11" id="KW-1208">Phospholipid metabolism</keyword>
<dbReference type="Pfam" id="PF03034">
    <property type="entry name" value="PSS"/>
    <property type="match status" value="1"/>
</dbReference>
<feature type="transmembrane region" description="Helical" evidence="14">
    <location>
        <begin position="345"/>
        <end position="365"/>
    </location>
</feature>
<dbReference type="Proteomes" id="UP000198211">
    <property type="component" value="Unassembled WGS sequence"/>
</dbReference>
<evidence type="ECO:0000256" key="9">
    <source>
        <dbReference type="ARBA" id="ARBA00023136"/>
    </source>
</evidence>
<keyword evidence="6" id="KW-0256">Endoplasmic reticulum</keyword>
<evidence type="ECO:0000256" key="1">
    <source>
        <dbReference type="ARBA" id="ARBA00004477"/>
    </source>
</evidence>
<gene>
    <name evidence="15" type="ORF">PHMEG_0001574</name>
</gene>
<evidence type="ECO:0000256" key="8">
    <source>
        <dbReference type="ARBA" id="ARBA00023098"/>
    </source>
</evidence>
<evidence type="ECO:0000256" key="3">
    <source>
        <dbReference type="ARBA" id="ARBA00022516"/>
    </source>
</evidence>
<evidence type="ECO:0000256" key="7">
    <source>
        <dbReference type="ARBA" id="ARBA00022989"/>
    </source>
</evidence>
<evidence type="ECO:0000256" key="10">
    <source>
        <dbReference type="ARBA" id="ARBA00023209"/>
    </source>
</evidence>
<feature type="transmembrane region" description="Helical" evidence="14">
    <location>
        <begin position="214"/>
        <end position="233"/>
    </location>
</feature>
<name>A0A225X2S3_9STRA</name>
<dbReference type="EMBL" id="NBNE01000057">
    <property type="protein sequence ID" value="OWZ23548.1"/>
    <property type="molecule type" value="Genomic_DNA"/>
</dbReference>
<feature type="compositionally biased region" description="Polar residues" evidence="13">
    <location>
        <begin position="34"/>
        <end position="45"/>
    </location>
</feature>
<evidence type="ECO:0000256" key="5">
    <source>
        <dbReference type="ARBA" id="ARBA00022692"/>
    </source>
</evidence>
<feature type="transmembrane region" description="Helical" evidence="14">
    <location>
        <begin position="313"/>
        <end position="333"/>
    </location>
</feature>
<dbReference type="PANTHER" id="PTHR15362">
    <property type="entry name" value="PHOSPHATIDYLINOSITOL SYNTHASE"/>
    <property type="match status" value="1"/>
</dbReference>
<dbReference type="OrthoDB" id="6614653at2759"/>
<comment type="pathway">
    <text evidence="2">Lipid metabolism.</text>
</comment>
<dbReference type="GO" id="GO:0005789">
    <property type="term" value="C:endoplasmic reticulum membrane"/>
    <property type="evidence" value="ECO:0007669"/>
    <property type="project" value="UniProtKB-SubCell"/>
</dbReference>
<keyword evidence="16" id="KW-1185">Reference proteome</keyword>
<feature type="transmembrane region" description="Helical" evidence="14">
    <location>
        <begin position="99"/>
        <end position="116"/>
    </location>
</feature>
<feature type="transmembrane region" description="Helical" evidence="14">
    <location>
        <begin position="377"/>
        <end position="396"/>
    </location>
</feature>
<feature type="transmembrane region" description="Helical" evidence="14">
    <location>
        <begin position="70"/>
        <end position="87"/>
    </location>
</feature>
<protein>
    <submittedName>
        <fullName evidence="15">Phosphatidylserine synthase</fullName>
    </submittedName>
</protein>
<evidence type="ECO:0000256" key="12">
    <source>
        <dbReference type="ARBA" id="ARBA00025707"/>
    </source>
</evidence>
<evidence type="ECO:0000256" key="6">
    <source>
        <dbReference type="ARBA" id="ARBA00022824"/>
    </source>
</evidence>
<keyword evidence="8" id="KW-0443">Lipid metabolism</keyword>
<dbReference type="PANTHER" id="PTHR15362:SF7">
    <property type="entry name" value="PHOSPHATIDYLSERINE SYNTHASE 2"/>
    <property type="match status" value="1"/>
</dbReference>
<reference evidence="16" key="1">
    <citation type="submission" date="2017-03" db="EMBL/GenBank/DDBJ databases">
        <title>Phytopthora megakarya and P. palmivora, two closely related causual agents of cacao black pod achieved similar genome size and gene model numbers by different mechanisms.</title>
        <authorList>
            <person name="Ali S."/>
            <person name="Shao J."/>
            <person name="Larry D.J."/>
            <person name="Kronmiller B."/>
            <person name="Shen D."/>
            <person name="Strem M.D."/>
            <person name="Melnick R.L."/>
            <person name="Guiltinan M.J."/>
            <person name="Tyler B.M."/>
            <person name="Meinhardt L.W."/>
            <person name="Bailey B.A."/>
        </authorList>
    </citation>
    <scope>NUCLEOTIDE SEQUENCE [LARGE SCALE GENOMIC DNA]</scope>
    <source>
        <strain evidence="16">zdho120</strain>
    </source>
</reference>
<accession>A0A225X2S3</accession>
<feature type="region of interest" description="Disordered" evidence="13">
    <location>
        <begin position="1"/>
        <end position="45"/>
    </location>
</feature>
<proteinExistence type="predicted"/>
<keyword evidence="9 14" id="KW-0472">Membrane</keyword>
<feature type="transmembrane region" description="Helical" evidence="14">
    <location>
        <begin position="440"/>
        <end position="464"/>
    </location>
</feature>